<dbReference type="InterPro" id="IPR046839">
    <property type="entry name" value="ABC_toxin_N"/>
</dbReference>
<feature type="domain" description="ABC toxin N-terminal" evidence="6">
    <location>
        <begin position="912"/>
        <end position="1038"/>
    </location>
</feature>
<dbReference type="Pfam" id="PF20220">
    <property type="entry name" value="ABC_toxin_N"/>
    <property type="match status" value="1"/>
</dbReference>
<dbReference type="Pfam" id="PF18276">
    <property type="entry name" value="TcA_TcB_BD"/>
    <property type="match status" value="1"/>
</dbReference>
<gene>
    <name evidence="7" type="ORF">XBFM1_2190035</name>
</gene>
<name>A0A077NSJ9_XENBV</name>
<dbReference type="InterPro" id="IPR018003">
    <property type="entry name" value="Insecticidal_toxin/plasmid_vir"/>
</dbReference>
<keyword evidence="2" id="KW-0175">Coiled coil</keyword>
<proteinExistence type="predicted"/>
<sequence>MANILESRTSYKTLFNDNQDLYCLPGLPETNDGPLAYLVDLYQQTRLFESEADKDSVRFLSQRRPDIETLLLDSTNLNKTSSLLPLIIEALAQKVKAHINKNQPLTNSLAEIHYPLALPFHFPLKQTIAVLAEKELPLFELIQQADRQYPNFIDNNLSSDSLQTAMMVSSSLAPKLQTLLQEKSQSDQKDFFAKYYGVKGDAAEAALSLSRLTVFTQQTNLSSQEAERLFAINGLSDNKITHSIVTYSSNVAKPTNAGKQFPSGANYAASFINAGTEPAIYLAKTVDPKTAKDVVLLKEISNDNFDRIQRFLHIQKALKLTSEQLDLLLVTARQAEKQQDFAITEATLRALGVFLHFQQEYSTTAEQFAAFIGQITPYSLENKLSFFDRLFNASGLSQQAASSSVLVLDNQEFDPSTIEGLDALTVNQLCASLKIDDATCQILLSLIMQAQTLTKPKRSLDVVSALYRLVELPRLLKLPVKEGLGLLLLLNNDNPNYLQQLAGVPVLSKNAEDIDILDVMVGVMNAAQWIKRHELSTLSLNLLLTPYQPDANGVTSEDIENIDWLKKVISILPDQQYALLSEDKIAAAMMGFQAKQIPVNWMKSFSELVDENMGIIQGDLVSADNSAEKALSEKVGKILQELAEEEAWKAQGDTWTQILTVLIRDAFIAQQDLVIKAISHAFNLDETLSLPLLLWTGNNQATFLRDSISLATPAGDPQLKAKAVATWYDLNRYTAIVKSFKLTAKTIQALIGNPDWFGLHLPDDKLRDLDLTFLHRLSRYGDWLDLLANHKTEDDVLYYLSQANQIGQTPPLDNIWTTEQAANNLAELIGWTSKEIQQVTNGFEHNVAQNVIGISTIMRVKVLAEKSDISAQPLLDVAKLSNQSDYDHWQQVSSALFAAYTQEEQTKLEGSLNELWRDALIEYLLGQWAPSDDNLSDITTVEDLSNYFLTDLQVATEVSTSRVAFAIASLQRYLFRLFSRLETGYGVQTISDERIEHWNRNLSQYGHWQAWQKQRNFPENFIDPARRLRKTRAFADLENDLGQSRLNNNMIQTAILRYLTEFERISNLQLVSGYIDGTDPENDYYHFIGKNNAEPVEYYWRTLDIKMRDDNDRISPLAWSEWEKITLSLSGTLLALRPIVISGRQYTIWVEREASPLMSADQKPSDYRAINVKFTYKQSNGEWSAPNTLFRLDGTDSKGEYPTKDGKRVPDNENPYLKDEKYKPGLIAMVDIQREGDPWMGVLLYDTTKTDSSVWKKNQDYFLELRDLLLVDKKALNNQDENTLISSWYKIFKNSDTLQHHYVGTEKFIEYKASEDNKNLILKLDAKLSGDKTKLILTGTNTLIKRNPKGYGTKFKIFNNIEFLSKLPTEDFDGTIKVDNSDKESIKIHIPASQTSLKTFHLTWQGDQAPTSTFTVSYGSIILFTVSPNEWKDNTVTKLAELNWLNGIVSQRSETWKPDTSALVVTTKNKGSRGRRTFDVLYNWEYTKSKLTLTLDTPSGTAPTIKEVILNGSATTEEITIPIRANIDEYSFTLSATLETEYSGANQPLDYTGTVSNKYQIIVRESDRIPVITLSRNTKQAQYLDITSLGFRSTAIRLNTLFGKQLVARATQSIEQVLSWDTQSLLEPTLDDSTSSTPIDFSGANGIYFWELFFHLPFLVTYRLSEEQRFYDARRWLLNYLFDPYGSMRMWNSRPIIENGSNLPPSVKEDDSDTIAYSLPVYYQKTLFHFQITLWIQEGDNLYRQLTRDSLNEVSLCYQQALQLLGTLPEGLDVTGWYPVTLEQIKADFEPDVRVVDGRPFVSPFNNQLIEYQKTLNSRLYNLRHGLTLDGKVLTLPLYAGADDDNLLIQRHTGSSISQWNNLRQQVPPYRFPAMLKRANDAVKQLIQMGHRLFSAIESEVNAEQEVLEQSQALRLSAFAIELQQEAVQIAQLGKSTLEESKKMAQERYDHYHNLYEENLSALEISALTIKTSSEVVKATAAPFYAAGAALDVVPNIFGLAVGGGKYSAPIRNAAIISELVSEGLSLIADRLQDSADYERRRQEWEIEYKQAQSEINIIDRQLQEQEVLIKSANTALREAHAQQTAARELYEFMTTGFLVVPTYQWLMGCLAALYAPAYDAVLSLCLMAETSWRYEVGDYQRRGFIKTTAWNDSYRGLLAGESLQLDLLQMENVWLQRNERRMNIKKTISLSELLTAHELQNQIEKKQVVSFTLNPKLFDTNYPGHYLRQIKRISVSISLSTLSVTPILSPEISAVLTQTGSSTLTSADIEGINWLYDPSRKAGNNKNIVTNLRAQQQIALSSLSEDDGSVAKENWLYTLMFDDDRYLPFEGTGAISTWTLAFPDKQVINKIFRDPLLPLASWRLKDINIHVHYTAVDGGKQFTKAVKDKVGNK</sequence>
<evidence type="ECO:0000256" key="2">
    <source>
        <dbReference type="SAM" id="Coils"/>
    </source>
</evidence>
<dbReference type="Pfam" id="PF18413">
    <property type="entry name" value="Neuraminidase"/>
    <property type="match status" value="1"/>
</dbReference>
<keyword evidence="1" id="KW-0843">Virulence</keyword>
<evidence type="ECO:0000259" key="4">
    <source>
        <dbReference type="Pfam" id="PF18276"/>
    </source>
</evidence>
<dbReference type="Proteomes" id="UP000028487">
    <property type="component" value="Unassembled WGS sequence"/>
</dbReference>
<organism evidence="7 8">
    <name type="scientific">Xenorhabdus bovienii str. feltiae Moldova</name>
    <dbReference type="NCBI Taxonomy" id="1398200"/>
    <lineage>
        <taxon>Bacteria</taxon>
        <taxon>Pseudomonadati</taxon>
        <taxon>Pseudomonadota</taxon>
        <taxon>Gammaproteobacteria</taxon>
        <taxon>Enterobacterales</taxon>
        <taxon>Morganellaceae</taxon>
        <taxon>Xenorhabdus</taxon>
    </lineage>
</organism>
<feature type="coiled-coil region" evidence="2">
    <location>
        <begin position="2035"/>
        <end position="2083"/>
    </location>
</feature>
<feature type="region of interest" description="Disordered" evidence="3">
    <location>
        <begin position="1194"/>
        <end position="1215"/>
    </location>
</feature>
<evidence type="ECO:0000259" key="6">
    <source>
        <dbReference type="Pfam" id="PF20220"/>
    </source>
</evidence>
<reference evidence="7" key="1">
    <citation type="submission" date="2013-07" db="EMBL/GenBank/DDBJ databases">
        <title>Sub-species coevolution in mutualistic symbiosis.</title>
        <authorList>
            <person name="Murfin K."/>
            <person name="Klassen J."/>
            <person name="Lee M."/>
            <person name="Forst S."/>
            <person name="Stock P."/>
            <person name="Goodrich-Blair H."/>
        </authorList>
    </citation>
    <scope>NUCLEOTIDE SEQUENCE [LARGE SCALE GENOMIC DNA]</scope>
    <source>
        <strain evidence="7">Feltiae Moldova</strain>
    </source>
</reference>
<evidence type="ECO:0000256" key="1">
    <source>
        <dbReference type="ARBA" id="ARBA00023026"/>
    </source>
</evidence>
<evidence type="ECO:0000259" key="5">
    <source>
        <dbReference type="Pfam" id="PF18413"/>
    </source>
</evidence>
<dbReference type="InterPro" id="IPR040840">
    <property type="entry name" value="TcA_TcB_BD"/>
</dbReference>
<evidence type="ECO:0000256" key="3">
    <source>
        <dbReference type="SAM" id="MobiDB-lite"/>
    </source>
</evidence>
<evidence type="ECO:0008006" key="9">
    <source>
        <dbReference type="Google" id="ProtNLM"/>
    </source>
</evidence>
<dbReference type="HOGENOM" id="CLU_000759_0_0_6"/>
<evidence type="ECO:0000313" key="8">
    <source>
        <dbReference type="Proteomes" id="UP000028487"/>
    </source>
</evidence>
<feature type="domain" description="Tc toxin complex TcA C-terminal TcB-binding" evidence="4">
    <location>
        <begin position="2061"/>
        <end position="2376"/>
    </location>
</feature>
<feature type="domain" description="Neuraminidase-like" evidence="5">
    <location>
        <begin position="1068"/>
        <end position="1220"/>
    </location>
</feature>
<evidence type="ECO:0000313" key="7">
    <source>
        <dbReference type="EMBL" id="CDH01493.1"/>
    </source>
</evidence>
<comment type="caution">
    <text evidence="7">The sequence shown here is derived from an EMBL/GenBank/DDBJ whole genome shotgun (WGS) entry which is preliminary data.</text>
</comment>
<dbReference type="InterPro" id="IPR041079">
    <property type="entry name" value="Neuraminidase-like"/>
</dbReference>
<accession>A0A077NSJ9</accession>
<dbReference type="EMBL" id="CBSV010000134">
    <property type="protein sequence ID" value="CDH01493.1"/>
    <property type="molecule type" value="Genomic_DNA"/>
</dbReference>
<protein>
    <recommendedName>
        <fullName evidence="9">A component of insecticidal toxin complex (Tc)</fullName>
    </recommendedName>
</protein>
<dbReference type="Pfam" id="PF03538">
    <property type="entry name" value="VRP1"/>
    <property type="match status" value="1"/>
</dbReference>
<dbReference type="RefSeq" id="WP_038224230.1">
    <property type="nucleotide sequence ID" value="NZ_CAWLWD010000185.1"/>
</dbReference>